<evidence type="ECO:0000313" key="2">
    <source>
        <dbReference type="Proteomes" id="UP001174934"/>
    </source>
</evidence>
<name>A0AA39WUL8_9PEZI</name>
<keyword evidence="2" id="KW-1185">Reference proteome</keyword>
<proteinExistence type="predicted"/>
<reference evidence="1" key="1">
    <citation type="submission" date="2023-06" db="EMBL/GenBank/DDBJ databases">
        <title>Genome-scale phylogeny and comparative genomics of the fungal order Sordariales.</title>
        <authorList>
            <consortium name="Lawrence Berkeley National Laboratory"/>
            <person name="Hensen N."/>
            <person name="Bonometti L."/>
            <person name="Westerberg I."/>
            <person name="Brannstrom I.O."/>
            <person name="Guillou S."/>
            <person name="Cros-Aarteil S."/>
            <person name="Calhoun S."/>
            <person name="Haridas S."/>
            <person name="Kuo A."/>
            <person name="Mondo S."/>
            <person name="Pangilinan J."/>
            <person name="Riley R."/>
            <person name="LaButti K."/>
            <person name="Andreopoulos B."/>
            <person name="Lipzen A."/>
            <person name="Chen C."/>
            <person name="Yanf M."/>
            <person name="Daum C."/>
            <person name="Ng V."/>
            <person name="Clum A."/>
            <person name="Steindorff A."/>
            <person name="Ohm R."/>
            <person name="Martin F."/>
            <person name="Silar P."/>
            <person name="Natvig D."/>
            <person name="Lalanne C."/>
            <person name="Gautier V."/>
            <person name="Ament-velasquez S.L."/>
            <person name="Kruys A."/>
            <person name="Hutchinson M.I."/>
            <person name="Powell A.J."/>
            <person name="Barry K."/>
            <person name="Miller A.N."/>
            <person name="Grigoriev I.V."/>
            <person name="Debuchy R."/>
            <person name="Gladieux P."/>
            <person name="Thoren M.H."/>
            <person name="Johannesson H."/>
        </authorList>
    </citation>
    <scope>NUCLEOTIDE SEQUENCE</scope>
    <source>
        <strain evidence="1">SMH3391-2</strain>
    </source>
</reference>
<dbReference type="EMBL" id="JAULSR010000004">
    <property type="protein sequence ID" value="KAK0621894.1"/>
    <property type="molecule type" value="Genomic_DNA"/>
</dbReference>
<evidence type="ECO:0000313" key="1">
    <source>
        <dbReference type="EMBL" id="KAK0621894.1"/>
    </source>
</evidence>
<protein>
    <submittedName>
        <fullName evidence="1">Uncharacterized protein</fullName>
    </submittedName>
</protein>
<gene>
    <name evidence="1" type="ORF">B0T17DRAFT_535328</name>
</gene>
<dbReference type="Proteomes" id="UP001174934">
    <property type="component" value="Unassembled WGS sequence"/>
</dbReference>
<organism evidence="1 2">
    <name type="scientific">Bombardia bombarda</name>
    <dbReference type="NCBI Taxonomy" id="252184"/>
    <lineage>
        <taxon>Eukaryota</taxon>
        <taxon>Fungi</taxon>
        <taxon>Dikarya</taxon>
        <taxon>Ascomycota</taxon>
        <taxon>Pezizomycotina</taxon>
        <taxon>Sordariomycetes</taxon>
        <taxon>Sordariomycetidae</taxon>
        <taxon>Sordariales</taxon>
        <taxon>Lasiosphaeriaceae</taxon>
        <taxon>Bombardia</taxon>
    </lineage>
</organism>
<comment type="caution">
    <text evidence="1">The sequence shown here is derived from an EMBL/GenBank/DDBJ whole genome shotgun (WGS) entry which is preliminary data.</text>
</comment>
<accession>A0AA39WUL8</accession>
<sequence length="283" mass="32138">MDTPQSGQPDEPPYRSFEDLQRDGVRVLFSPAAQRLFWPLDGVFPAAIYVMKTPRSADDLEPFFQPNAAGDGSGIWHEISQLPLTEPKVSSVEASVRDLEQWEYDWIAWHSWHKDHNMEGQPQFGQEFVTYGNLDDDVRPYADDANEEDGSWEEDSDTEFLIRCCGEDRPLRKRGQKLAVTPSAGSESFVTVQDYVSAVHPWLMSLRGDILSAKTVARPQQYPAPASMKWMVKAGLDRGPEPMIEEKKYWVRKHGGGQPRVVSTAEATSNARILERIRAMRNR</sequence>
<dbReference type="AlphaFoldDB" id="A0AA39WUL8"/>